<dbReference type="InterPro" id="IPR029058">
    <property type="entry name" value="AB_hydrolase_fold"/>
</dbReference>
<name>A0ABS8ZBG0_9PSEU</name>
<reference evidence="2 3" key="1">
    <citation type="submission" date="2021-12" db="EMBL/GenBank/DDBJ databases">
        <title>Genome sequence of Kibdelosporangium philippinense ATCC 49844.</title>
        <authorList>
            <person name="Fedorov E.A."/>
            <person name="Omeragic M."/>
            <person name="Shalygina K.F."/>
            <person name="Maclea K.S."/>
        </authorList>
    </citation>
    <scope>NUCLEOTIDE SEQUENCE [LARGE SCALE GENOMIC DNA]</scope>
    <source>
        <strain evidence="2 3">ATCC 49844</strain>
    </source>
</reference>
<dbReference type="Pfam" id="PF00135">
    <property type="entry name" value="COesterase"/>
    <property type="match status" value="1"/>
</dbReference>
<gene>
    <name evidence="2" type="ORF">LWC34_13690</name>
</gene>
<organism evidence="2 3">
    <name type="scientific">Kibdelosporangium philippinense</name>
    <dbReference type="NCBI Taxonomy" id="211113"/>
    <lineage>
        <taxon>Bacteria</taxon>
        <taxon>Bacillati</taxon>
        <taxon>Actinomycetota</taxon>
        <taxon>Actinomycetes</taxon>
        <taxon>Pseudonocardiales</taxon>
        <taxon>Pseudonocardiaceae</taxon>
        <taxon>Kibdelosporangium</taxon>
    </lineage>
</organism>
<dbReference type="InterPro" id="IPR050309">
    <property type="entry name" value="Type-B_Carboxylest/Lipase"/>
</dbReference>
<dbReference type="RefSeq" id="WP_233725426.1">
    <property type="nucleotide sequence ID" value="NZ_JAJVCN010000001.1"/>
</dbReference>
<protein>
    <submittedName>
        <fullName evidence="2">Carboxylesterase family protein</fullName>
    </submittedName>
</protein>
<dbReference type="Proteomes" id="UP001521150">
    <property type="component" value="Unassembled WGS sequence"/>
</dbReference>
<evidence type="ECO:0000313" key="3">
    <source>
        <dbReference type="Proteomes" id="UP001521150"/>
    </source>
</evidence>
<dbReference type="InterPro" id="IPR002018">
    <property type="entry name" value="CarbesteraseB"/>
</dbReference>
<evidence type="ECO:0000259" key="1">
    <source>
        <dbReference type="Pfam" id="PF00135"/>
    </source>
</evidence>
<evidence type="ECO:0000313" key="2">
    <source>
        <dbReference type="EMBL" id="MCE7003873.1"/>
    </source>
</evidence>
<sequence>MEWIVVVRTGPIRYAEAKRFGLPERVDSSQSSGQICPQARSRLEHVMGPPHDAHPQGEDCLNLSITTPALDAGQRPVMVFLHGGGFLGGGGLFDWYDGSTLSAEGNVVVVSINYRLGVFGYLFADGVSPGNLGLHDQVAALQ</sequence>
<dbReference type="Gene3D" id="3.40.50.1820">
    <property type="entry name" value="alpha/beta hydrolase"/>
    <property type="match status" value="1"/>
</dbReference>
<dbReference type="EMBL" id="JAJVCN010000001">
    <property type="protein sequence ID" value="MCE7003873.1"/>
    <property type="molecule type" value="Genomic_DNA"/>
</dbReference>
<dbReference type="SUPFAM" id="SSF53474">
    <property type="entry name" value="alpha/beta-Hydrolases"/>
    <property type="match status" value="1"/>
</dbReference>
<comment type="caution">
    <text evidence="2">The sequence shown here is derived from an EMBL/GenBank/DDBJ whole genome shotgun (WGS) entry which is preliminary data.</text>
</comment>
<keyword evidence="3" id="KW-1185">Reference proteome</keyword>
<feature type="domain" description="Carboxylesterase type B" evidence="1">
    <location>
        <begin position="12"/>
        <end position="142"/>
    </location>
</feature>
<accession>A0ABS8ZBG0</accession>
<dbReference type="PANTHER" id="PTHR11559">
    <property type="entry name" value="CARBOXYLESTERASE"/>
    <property type="match status" value="1"/>
</dbReference>
<proteinExistence type="predicted"/>